<feature type="domain" description="Extradiol ring-cleavage dioxygenase class III enzyme subunit B" evidence="6">
    <location>
        <begin position="38"/>
        <end position="249"/>
    </location>
</feature>
<evidence type="ECO:0000313" key="8">
    <source>
        <dbReference type="Proteomes" id="UP000318103"/>
    </source>
</evidence>
<keyword evidence="3" id="KW-0479">Metal-binding</keyword>
<evidence type="ECO:0000313" key="7">
    <source>
        <dbReference type="EMBL" id="TQK98438.1"/>
    </source>
</evidence>
<comment type="cofactor">
    <cofactor evidence="1">
        <name>Zn(2+)</name>
        <dbReference type="ChEBI" id="CHEBI:29105"/>
    </cofactor>
</comment>
<protein>
    <submittedName>
        <fullName evidence="7">4,5-DOPA dioxygenase extradiol</fullName>
    </submittedName>
</protein>
<comment type="similarity">
    <text evidence="2">Belongs to the DODA-type extradiol aromatic ring-opening dioxygenase family.</text>
</comment>
<keyword evidence="4" id="KW-0862">Zinc</keyword>
<evidence type="ECO:0000256" key="3">
    <source>
        <dbReference type="ARBA" id="ARBA00022723"/>
    </source>
</evidence>
<dbReference type="SUPFAM" id="SSF53213">
    <property type="entry name" value="LigB-like"/>
    <property type="match status" value="1"/>
</dbReference>
<dbReference type="GO" id="GO:0016702">
    <property type="term" value="F:oxidoreductase activity, acting on single donors with incorporation of molecular oxygen, incorporation of two atoms of oxygen"/>
    <property type="evidence" value="ECO:0007669"/>
    <property type="project" value="UniProtKB-ARBA"/>
</dbReference>
<name>A0A542UH83_9ACTN</name>
<reference evidence="7 8" key="1">
    <citation type="submission" date="2019-06" db="EMBL/GenBank/DDBJ databases">
        <title>Sequencing the genomes of 1000 actinobacteria strains.</title>
        <authorList>
            <person name="Klenk H.-P."/>
        </authorList>
    </citation>
    <scope>NUCLEOTIDE SEQUENCE [LARGE SCALE GENOMIC DNA]</scope>
    <source>
        <strain evidence="7 8">DSM 41929</strain>
    </source>
</reference>
<keyword evidence="7" id="KW-0223">Dioxygenase</keyword>
<dbReference type="PANTHER" id="PTHR30096:SF0">
    <property type="entry name" value="4,5-DOPA DIOXYGENASE EXTRADIOL-LIKE PROTEIN"/>
    <property type="match status" value="1"/>
</dbReference>
<accession>A0A542UH83</accession>
<dbReference type="PIRSF" id="PIRSF006157">
    <property type="entry name" value="Doxgns_DODA"/>
    <property type="match status" value="1"/>
</dbReference>
<dbReference type="EMBL" id="VFNX01000001">
    <property type="protein sequence ID" value="TQK98438.1"/>
    <property type="molecule type" value="Genomic_DNA"/>
</dbReference>
<proteinExistence type="inferred from homology"/>
<dbReference type="PANTHER" id="PTHR30096">
    <property type="entry name" value="4,5-DOPA DIOXYGENASE EXTRADIOL-LIKE PROTEIN"/>
    <property type="match status" value="1"/>
</dbReference>
<dbReference type="GO" id="GO:0008270">
    <property type="term" value="F:zinc ion binding"/>
    <property type="evidence" value="ECO:0007669"/>
    <property type="project" value="InterPro"/>
</dbReference>
<dbReference type="Pfam" id="PF02900">
    <property type="entry name" value="LigB"/>
    <property type="match status" value="1"/>
</dbReference>
<organism evidence="7 8">
    <name type="scientific">Streptomyces puniciscabiei</name>
    <dbReference type="NCBI Taxonomy" id="164348"/>
    <lineage>
        <taxon>Bacteria</taxon>
        <taxon>Bacillati</taxon>
        <taxon>Actinomycetota</taxon>
        <taxon>Actinomycetes</taxon>
        <taxon>Kitasatosporales</taxon>
        <taxon>Streptomycetaceae</taxon>
        <taxon>Streptomyces</taxon>
    </lineage>
</organism>
<evidence type="ECO:0000256" key="2">
    <source>
        <dbReference type="ARBA" id="ARBA00007581"/>
    </source>
</evidence>
<dbReference type="GO" id="GO:0008198">
    <property type="term" value="F:ferrous iron binding"/>
    <property type="evidence" value="ECO:0007669"/>
    <property type="project" value="InterPro"/>
</dbReference>
<evidence type="ECO:0000256" key="1">
    <source>
        <dbReference type="ARBA" id="ARBA00001947"/>
    </source>
</evidence>
<dbReference type="Gene3D" id="3.40.830.10">
    <property type="entry name" value="LigB-like"/>
    <property type="match status" value="1"/>
</dbReference>
<gene>
    <name evidence="7" type="ORF">FB563_3464</name>
</gene>
<keyword evidence="8" id="KW-1185">Reference proteome</keyword>
<dbReference type="InterPro" id="IPR004183">
    <property type="entry name" value="Xdiol_dOase_suB"/>
</dbReference>
<comment type="caution">
    <text evidence="7">The sequence shown here is derived from an EMBL/GenBank/DDBJ whole genome shotgun (WGS) entry which is preliminary data.</text>
</comment>
<dbReference type="STRING" id="164348.BFF78_24320"/>
<evidence type="ECO:0000256" key="4">
    <source>
        <dbReference type="ARBA" id="ARBA00022833"/>
    </source>
</evidence>
<evidence type="ECO:0000259" key="6">
    <source>
        <dbReference type="Pfam" id="PF02900"/>
    </source>
</evidence>
<dbReference type="Proteomes" id="UP000318103">
    <property type="component" value="Unassembled WGS sequence"/>
</dbReference>
<dbReference type="CDD" id="cd07363">
    <property type="entry name" value="45_DOPA_Dioxygenase"/>
    <property type="match status" value="1"/>
</dbReference>
<keyword evidence="5" id="KW-0560">Oxidoreductase</keyword>
<evidence type="ECO:0000256" key="5">
    <source>
        <dbReference type="ARBA" id="ARBA00023002"/>
    </source>
</evidence>
<sequence>MSSAAQETHTVAQERMPALYLSHGAPPLADDPVWPGQLAAWSAALPRPRAILMVSAHWEEAPLALGAVRTVPLVYDFWGFPEHYYQVRYAAPGAPELAESVRKLLRAPGTPVQDIPDRGLDHGAYVPLVEMFPAADIPVLQISMPTLDPVRLMDIGRKLAPLRDEGVLIVGSGFFTHNLAALRYAGTGVPSWSSEFDDWGRRALEARDWDALLDFLDKAPAGRYAHPRTEHFAPLFVTMGAAEAGGELDAQRSVIDGFWMGMAKRSVQFG</sequence>
<dbReference type="AlphaFoldDB" id="A0A542UH83"/>
<dbReference type="InterPro" id="IPR014436">
    <property type="entry name" value="Extradiol_dOase_DODA"/>
</dbReference>